<keyword evidence="10 13" id="KW-0648">Protein biosynthesis</keyword>
<dbReference type="InterPro" id="IPR032678">
    <property type="entry name" value="tRNA-synt_1_cat_dom"/>
</dbReference>
<dbReference type="Pfam" id="PF01406">
    <property type="entry name" value="tRNA-synt_1e"/>
    <property type="match status" value="1"/>
</dbReference>
<dbReference type="OrthoDB" id="9815130at2"/>
<feature type="domain" description="Cysteinyl-tRNA synthetase class Ia DALR" evidence="14">
    <location>
        <begin position="339"/>
        <end position="401"/>
    </location>
</feature>
<dbReference type="Pfam" id="PF09190">
    <property type="entry name" value="DALR_2"/>
    <property type="match status" value="1"/>
</dbReference>
<evidence type="ECO:0000256" key="6">
    <source>
        <dbReference type="ARBA" id="ARBA00022723"/>
    </source>
</evidence>
<evidence type="ECO:0000256" key="9">
    <source>
        <dbReference type="ARBA" id="ARBA00022840"/>
    </source>
</evidence>
<evidence type="ECO:0000256" key="7">
    <source>
        <dbReference type="ARBA" id="ARBA00022741"/>
    </source>
</evidence>
<dbReference type="SUPFAM" id="SSF47323">
    <property type="entry name" value="Anticodon-binding domain of a subclass of class I aminoacyl-tRNA synthetases"/>
    <property type="match status" value="1"/>
</dbReference>
<feature type="short sequence motif" description="'HIGH' region" evidence="13">
    <location>
        <begin position="31"/>
        <end position="41"/>
    </location>
</feature>
<dbReference type="CDD" id="cd00672">
    <property type="entry name" value="CysRS_core"/>
    <property type="match status" value="1"/>
</dbReference>
<evidence type="ECO:0000256" key="11">
    <source>
        <dbReference type="ARBA" id="ARBA00023146"/>
    </source>
</evidence>
<evidence type="ECO:0000256" key="12">
    <source>
        <dbReference type="ARBA" id="ARBA00047398"/>
    </source>
</evidence>
<protein>
    <recommendedName>
        <fullName evidence="13">Cysteine--tRNA ligase</fullName>
        <ecNumber evidence="13">6.1.1.16</ecNumber>
    </recommendedName>
    <alternativeName>
        <fullName evidence="13">Cysteinyl-tRNA synthetase</fullName>
        <shortName evidence="13">CysRS</shortName>
    </alternativeName>
</protein>
<dbReference type="Gene3D" id="3.40.50.620">
    <property type="entry name" value="HUPs"/>
    <property type="match status" value="1"/>
</dbReference>
<dbReference type="InterPro" id="IPR009080">
    <property type="entry name" value="tRNAsynth_Ia_anticodon-bd"/>
</dbReference>
<dbReference type="Proteomes" id="UP000266975">
    <property type="component" value="Unassembled WGS sequence"/>
</dbReference>
<comment type="similarity">
    <text evidence="2 13">Belongs to the class-I aminoacyl-tRNA synthetase family.</text>
</comment>
<dbReference type="GO" id="GO:0004817">
    <property type="term" value="F:cysteine-tRNA ligase activity"/>
    <property type="evidence" value="ECO:0007669"/>
    <property type="project" value="UniProtKB-UniRule"/>
</dbReference>
<keyword evidence="11 13" id="KW-0030">Aminoacyl-tRNA synthetase</keyword>
<evidence type="ECO:0000313" key="16">
    <source>
        <dbReference type="Proteomes" id="UP000266975"/>
    </source>
</evidence>
<dbReference type="GO" id="GO:0005829">
    <property type="term" value="C:cytosol"/>
    <property type="evidence" value="ECO:0007669"/>
    <property type="project" value="TreeGrafter"/>
</dbReference>
<dbReference type="EC" id="6.1.1.16" evidence="13"/>
<dbReference type="InterPro" id="IPR015803">
    <property type="entry name" value="Cys-tRNA-ligase"/>
</dbReference>
<dbReference type="Pfam" id="PF23493">
    <property type="entry name" value="CysS_C"/>
    <property type="match status" value="1"/>
</dbReference>
<feature type="binding site" evidence="13">
    <location>
        <position position="241"/>
    </location>
    <ligand>
        <name>Zn(2+)</name>
        <dbReference type="ChEBI" id="CHEBI:29105"/>
    </ligand>
</feature>
<dbReference type="InterPro" id="IPR014729">
    <property type="entry name" value="Rossmann-like_a/b/a_fold"/>
</dbReference>
<name>A0A3M8K9G3_9CORY</name>
<dbReference type="EMBL" id="PTJO01000001">
    <property type="protein sequence ID" value="RNE49863.1"/>
    <property type="molecule type" value="Genomic_DNA"/>
</dbReference>
<dbReference type="HAMAP" id="MF_00041">
    <property type="entry name" value="Cys_tRNA_synth"/>
    <property type="match status" value="1"/>
</dbReference>
<dbReference type="SMART" id="SM00840">
    <property type="entry name" value="DALR_2"/>
    <property type="match status" value="1"/>
</dbReference>
<dbReference type="Gene3D" id="1.20.120.1910">
    <property type="entry name" value="Cysteine-tRNA ligase, C-terminal anti-codon recognition domain"/>
    <property type="match status" value="1"/>
</dbReference>
<comment type="subcellular location">
    <subcellularLocation>
        <location evidence="1 13">Cytoplasm</location>
    </subcellularLocation>
</comment>
<keyword evidence="9 13" id="KW-0067">ATP-binding</keyword>
<dbReference type="PANTHER" id="PTHR10890:SF30">
    <property type="entry name" value="CYSTEINE--TRNA LIGASE"/>
    <property type="match status" value="1"/>
</dbReference>
<comment type="caution">
    <text evidence="15">The sequence shown here is derived from an EMBL/GenBank/DDBJ whole genome shotgun (WGS) entry which is preliminary data.</text>
</comment>
<dbReference type="AlphaFoldDB" id="A0A3M8K9G3"/>
<accession>A0A3M8K9G3</accession>
<keyword evidence="4 13" id="KW-0963">Cytoplasm</keyword>
<reference evidence="15 16" key="1">
    <citation type="submission" date="2018-02" db="EMBL/GenBank/DDBJ databases">
        <title>Corynebacterium alimpuense sp. nov., a marine obligate actinomycete isolated from sediments of Valparaiso bay, Chile.</title>
        <authorList>
            <person name="Claverias F."/>
            <person name="Gonzales-Siles L."/>
            <person name="Salva-Serra F."/>
            <person name="Inganaes E."/>
            <person name="Molin K."/>
            <person name="Cumsille A."/>
            <person name="Undabarrena A."/>
            <person name="Couve E."/>
            <person name="Moore E.R.B."/>
            <person name="Gomila M."/>
            <person name="Camara B."/>
        </authorList>
    </citation>
    <scope>NUCLEOTIDE SEQUENCE [LARGE SCALE GENOMIC DNA]</scope>
    <source>
        <strain evidence="15 16">CCUG 69366</strain>
    </source>
</reference>
<gene>
    <name evidence="13" type="primary">cysS</name>
    <name evidence="15" type="ORF">C5L39_00355</name>
</gene>
<evidence type="ECO:0000313" key="15">
    <source>
        <dbReference type="EMBL" id="RNE49863.1"/>
    </source>
</evidence>
<dbReference type="GO" id="GO:0008270">
    <property type="term" value="F:zinc ion binding"/>
    <property type="evidence" value="ECO:0007669"/>
    <property type="project" value="UniProtKB-UniRule"/>
</dbReference>
<comment type="catalytic activity">
    <reaction evidence="12 13">
        <text>tRNA(Cys) + L-cysteine + ATP = L-cysteinyl-tRNA(Cys) + AMP + diphosphate</text>
        <dbReference type="Rhea" id="RHEA:17773"/>
        <dbReference type="Rhea" id="RHEA-COMP:9661"/>
        <dbReference type="Rhea" id="RHEA-COMP:9679"/>
        <dbReference type="ChEBI" id="CHEBI:30616"/>
        <dbReference type="ChEBI" id="CHEBI:33019"/>
        <dbReference type="ChEBI" id="CHEBI:35235"/>
        <dbReference type="ChEBI" id="CHEBI:78442"/>
        <dbReference type="ChEBI" id="CHEBI:78517"/>
        <dbReference type="ChEBI" id="CHEBI:456215"/>
        <dbReference type="EC" id="6.1.1.16"/>
    </reaction>
</comment>
<dbReference type="GO" id="GO:0005524">
    <property type="term" value="F:ATP binding"/>
    <property type="evidence" value="ECO:0007669"/>
    <property type="project" value="UniProtKB-UniRule"/>
</dbReference>
<feature type="binding site" evidence="13">
    <location>
        <position position="29"/>
    </location>
    <ligand>
        <name>Zn(2+)</name>
        <dbReference type="ChEBI" id="CHEBI:29105"/>
    </ligand>
</feature>
<evidence type="ECO:0000256" key="5">
    <source>
        <dbReference type="ARBA" id="ARBA00022598"/>
    </source>
</evidence>
<proteinExistence type="inferred from homology"/>
<evidence type="ECO:0000256" key="2">
    <source>
        <dbReference type="ARBA" id="ARBA00005594"/>
    </source>
</evidence>
<dbReference type="NCBIfam" id="TIGR00435">
    <property type="entry name" value="cysS"/>
    <property type="match status" value="1"/>
</dbReference>
<dbReference type="InterPro" id="IPR056411">
    <property type="entry name" value="CysS_C"/>
</dbReference>
<dbReference type="GO" id="GO:0006423">
    <property type="term" value="P:cysteinyl-tRNA aminoacylation"/>
    <property type="evidence" value="ECO:0007669"/>
    <property type="project" value="UniProtKB-UniRule"/>
</dbReference>
<dbReference type="InterPro" id="IPR015273">
    <property type="entry name" value="Cys-tRNA-synt_Ia_DALR"/>
</dbReference>
<evidence type="ECO:0000259" key="14">
    <source>
        <dbReference type="SMART" id="SM00840"/>
    </source>
</evidence>
<comment type="cofactor">
    <cofactor evidence="13">
        <name>Zn(2+)</name>
        <dbReference type="ChEBI" id="CHEBI:29105"/>
    </cofactor>
    <text evidence="13">Binds 1 zinc ion per subunit.</text>
</comment>
<dbReference type="InterPro" id="IPR024909">
    <property type="entry name" value="Cys-tRNA/MSH_ligase"/>
</dbReference>
<feature type="binding site" evidence="13">
    <location>
        <position position="237"/>
    </location>
    <ligand>
        <name>Zn(2+)</name>
        <dbReference type="ChEBI" id="CHEBI:29105"/>
    </ligand>
</feature>
<keyword evidence="6 13" id="KW-0479">Metal-binding</keyword>
<evidence type="ECO:0000256" key="1">
    <source>
        <dbReference type="ARBA" id="ARBA00004496"/>
    </source>
</evidence>
<evidence type="ECO:0000256" key="13">
    <source>
        <dbReference type="HAMAP-Rule" id="MF_00041"/>
    </source>
</evidence>
<evidence type="ECO:0000256" key="3">
    <source>
        <dbReference type="ARBA" id="ARBA00011245"/>
    </source>
</evidence>
<evidence type="ECO:0000256" key="10">
    <source>
        <dbReference type="ARBA" id="ARBA00022917"/>
    </source>
</evidence>
<feature type="binding site" evidence="13">
    <location>
        <position position="271"/>
    </location>
    <ligand>
        <name>ATP</name>
        <dbReference type="ChEBI" id="CHEBI:30616"/>
    </ligand>
</feature>
<organism evidence="15 16">
    <name type="scientific">Corynebacterium alimapuense</name>
    <dbReference type="NCBI Taxonomy" id="1576874"/>
    <lineage>
        <taxon>Bacteria</taxon>
        <taxon>Bacillati</taxon>
        <taxon>Actinomycetota</taxon>
        <taxon>Actinomycetes</taxon>
        <taxon>Mycobacteriales</taxon>
        <taxon>Corynebacteriaceae</taxon>
        <taxon>Corynebacterium</taxon>
    </lineage>
</organism>
<feature type="binding site" evidence="13">
    <location>
        <position position="212"/>
    </location>
    <ligand>
        <name>Zn(2+)</name>
        <dbReference type="ChEBI" id="CHEBI:29105"/>
    </ligand>
</feature>
<dbReference type="SUPFAM" id="SSF52374">
    <property type="entry name" value="Nucleotidylyl transferase"/>
    <property type="match status" value="1"/>
</dbReference>
<evidence type="ECO:0000256" key="8">
    <source>
        <dbReference type="ARBA" id="ARBA00022833"/>
    </source>
</evidence>
<keyword evidence="5 13" id="KW-0436">Ligase</keyword>
<dbReference type="PANTHER" id="PTHR10890">
    <property type="entry name" value="CYSTEINYL-TRNA SYNTHETASE"/>
    <property type="match status" value="1"/>
</dbReference>
<keyword evidence="8 13" id="KW-0862">Zinc</keyword>
<dbReference type="FunFam" id="3.40.50.620:FF:000068">
    <property type="entry name" value="Cysteine--tRNA ligase"/>
    <property type="match status" value="1"/>
</dbReference>
<keyword evidence="7 13" id="KW-0547">Nucleotide-binding</keyword>
<keyword evidence="16" id="KW-1185">Reference proteome</keyword>
<feature type="short sequence motif" description="'KMSKS' region" evidence="13">
    <location>
        <begin position="268"/>
        <end position="272"/>
    </location>
</feature>
<sequence>MTLRIFDTASRSLRDFVPVREGHASIYVCGATPQAQPHIGHVRSGVAFDILRRWLLAKGLDVAFVRNVTDIDDKILTKAAENGRPWWEWVSTHERHFTSAYDQLGVLPPSVEPRATGHVTQMVTYMQRLIDNGFAYVVDGSVYFDVAAWTASEGSDYGCLSGNRIEEMEQGESATASKRSPQDFALWKAVKPGEPTWPTPWGAGRPGWHLECSAMATWYLGETFDIHGGGLDLQFPHHENEIAQAHAAGDHFANYWMHNHWVTMAGEKMSKSLGNVLSVPHILTLVRPVELRYYLGSAHYRSVLEYSDSSLQEAAAGYRRIEDFLDRVGPVDIGHWTDAFEAAMDDDIAVPRALAEIHGAVRAGNIALAEGSSEDAAKIAASVRAMTAVLGIDPQAPQWAQGASTSEEVTKALDVLVGSELERRATARTDRDWPTADAVRDRLTAAGIEVSDTPDGPQWSFNIQKN</sequence>
<dbReference type="PRINTS" id="PR00983">
    <property type="entry name" value="TRNASYNTHCYS"/>
</dbReference>
<dbReference type="RefSeq" id="WP_123046908.1">
    <property type="nucleotide sequence ID" value="NZ_PTJO01000001.1"/>
</dbReference>
<comment type="subunit">
    <text evidence="3 13">Monomer.</text>
</comment>
<evidence type="ECO:0000256" key="4">
    <source>
        <dbReference type="ARBA" id="ARBA00022490"/>
    </source>
</evidence>